<dbReference type="AlphaFoldDB" id="A0A4Y3VWS5"/>
<evidence type="ECO:0000259" key="2">
    <source>
        <dbReference type="Pfam" id="PF01610"/>
    </source>
</evidence>
<feature type="domain" description="Transposase IS204/IS1001/IS1096/IS1165 DDE" evidence="2">
    <location>
        <begin position="108"/>
        <end position="206"/>
    </location>
</feature>
<organism evidence="3 4">
    <name type="scientific">Streptomyces spinoverrucosus</name>
    <dbReference type="NCBI Taxonomy" id="284043"/>
    <lineage>
        <taxon>Bacteria</taxon>
        <taxon>Bacillati</taxon>
        <taxon>Actinomycetota</taxon>
        <taxon>Actinomycetes</taxon>
        <taxon>Kitasatosporales</taxon>
        <taxon>Streptomycetaceae</taxon>
        <taxon>Streptomyces</taxon>
    </lineage>
</organism>
<comment type="caution">
    <text evidence="3">The sequence shown here is derived from an EMBL/GenBank/DDBJ whole genome shotgun (WGS) entry which is preliminary data.</text>
</comment>
<proteinExistence type="predicted"/>
<name>A0A4Y3VWS5_9ACTN</name>
<dbReference type="PANTHER" id="PTHR33498">
    <property type="entry name" value="TRANSPOSASE FOR INSERTION SEQUENCE ELEMENT IS1557"/>
    <property type="match status" value="1"/>
</dbReference>
<reference evidence="3 4" key="1">
    <citation type="submission" date="2019-06" db="EMBL/GenBank/DDBJ databases">
        <title>Whole genome shotgun sequence of Streptomyces spinoverrucosus NBRC 14228.</title>
        <authorList>
            <person name="Hosoyama A."/>
            <person name="Uohara A."/>
            <person name="Ohji S."/>
            <person name="Ichikawa N."/>
        </authorList>
    </citation>
    <scope>NUCLEOTIDE SEQUENCE [LARGE SCALE GENOMIC DNA]</scope>
    <source>
        <strain evidence="3 4">NBRC 14228</strain>
    </source>
</reference>
<keyword evidence="4" id="KW-1185">Reference proteome</keyword>
<accession>A0A4Y3VWS5</accession>
<dbReference type="Pfam" id="PF01610">
    <property type="entry name" value="DDE_Tnp_ISL3"/>
    <property type="match status" value="2"/>
</dbReference>
<protein>
    <submittedName>
        <fullName evidence="3">Transposase</fullName>
    </submittedName>
</protein>
<sequence>MHGRYVRRLRDVAAGGLGVVIELCVRRFRCENPACTAVTFAEQVVGLTIPHSRHTPLLREVLTQIGLALAGRAGARLAASVGLTIGRDTLLRLVRSLPEPDIGEVEVLGVDDFAFRKGRHYGTVLIDMATHRPVHLYDGRDGEDLAAWLRNHSEVKVICRDRSSGYGEGARIGAPQAEQVADRSHLWANLGQAVEKTVNAHRSRLAKPPPARTSSHDTPAAEPEVVQPPKELKIVARLREQHAAAHELWGQGMSKAAIGRKLGLHQATVRKLVSARSADDVVAKSLQRAHIVDPYVGHLHRRWNEGIRNAAQLYREIQELGYPSGELAVQRHLRRSRTRLGHAPEPRPKPLSVREVTSWIMTHPEHLRDEDADKLHRLRERDPELDRLTLHIRKFAAMMTGRHGDRLEDWITDVERDSLVPLAGFARNLRRDFDAVRNGLSLPHSSGAVEGNINQLKMLKRQMFGRASLDLLRKRVLLTR</sequence>
<evidence type="ECO:0000256" key="1">
    <source>
        <dbReference type="SAM" id="MobiDB-lite"/>
    </source>
</evidence>
<feature type="region of interest" description="Disordered" evidence="1">
    <location>
        <begin position="202"/>
        <end position="225"/>
    </location>
</feature>
<gene>
    <name evidence="3" type="ORF">SSP24_78760</name>
</gene>
<dbReference type="InterPro" id="IPR047951">
    <property type="entry name" value="Transpos_ISL3"/>
</dbReference>
<dbReference type="EMBL" id="BJND01000098">
    <property type="protein sequence ID" value="GEC10221.1"/>
    <property type="molecule type" value="Genomic_DNA"/>
</dbReference>
<dbReference type="PANTHER" id="PTHR33498:SF1">
    <property type="entry name" value="TRANSPOSASE FOR INSERTION SEQUENCE ELEMENT IS1557"/>
    <property type="match status" value="1"/>
</dbReference>
<dbReference type="InterPro" id="IPR002560">
    <property type="entry name" value="Transposase_DDE"/>
</dbReference>
<evidence type="ECO:0000313" key="3">
    <source>
        <dbReference type="EMBL" id="GEC10221.1"/>
    </source>
</evidence>
<dbReference type="NCBIfam" id="NF033550">
    <property type="entry name" value="transpos_ISL3"/>
    <property type="match status" value="1"/>
</dbReference>
<dbReference type="Proteomes" id="UP000317881">
    <property type="component" value="Unassembled WGS sequence"/>
</dbReference>
<feature type="domain" description="Transposase IS204/IS1001/IS1096/IS1165 DDE" evidence="2">
    <location>
        <begin position="355"/>
        <end position="475"/>
    </location>
</feature>
<evidence type="ECO:0000313" key="4">
    <source>
        <dbReference type="Proteomes" id="UP000317881"/>
    </source>
</evidence>